<dbReference type="Pfam" id="PF10049">
    <property type="entry name" value="DUF2283"/>
    <property type="match status" value="1"/>
</dbReference>
<dbReference type="InterPro" id="IPR019270">
    <property type="entry name" value="DUF2283"/>
</dbReference>
<dbReference type="AlphaFoldDB" id="A0A1G2LBN9"/>
<comment type="caution">
    <text evidence="1">The sequence shown here is derived from an EMBL/GenBank/DDBJ whole genome shotgun (WGS) entry which is preliminary data.</text>
</comment>
<sequence>MNRNKPRICYDKAGNVLSIEMNHGKSVDSDIQGNIVLDYDRKGKIVRINLYQFDFDAFRKSRRTLQRFARSSLQPARM</sequence>
<evidence type="ECO:0000313" key="1">
    <source>
        <dbReference type="EMBL" id="OHA09010.1"/>
    </source>
</evidence>
<dbReference type="Proteomes" id="UP000178977">
    <property type="component" value="Unassembled WGS sequence"/>
</dbReference>
<accession>A0A1G2LBN9</accession>
<dbReference type="EMBL" id="MHQT01000032">
    <property type="protein sequence ID" value="OHA09010.1"/>
    <property type="molecule type" value="Genomic_DNA"/>
</dbReference>
<reference evidence="1 2" key="1">
    <citation type="journal article" date="2016" name="Nat. Commun.">
        <title>Thousands of microbial genomes shed light on interconnected biogeochemical processes in an aquifer system.</title>
        <authorList>
            <person name="Anantharaman K."/>
            <person name="Brown C.T."/>
            <person name="Hug L.A."/>
            <person name="Sharon I."/>
            <person name="Castelle C.J."/>
            <person name="Probst A.J."/>
            <person name="Thomas B.C."/>
            <person name="Singh A."/>
            <person name="Wilkins M.J."/>
            <person name="Karaoz U."/>
            <person name="Brodie E.L."/>
            <person name="Williams K.H."/>
            <person name="Hubbard S.S."/>
            <person name="Banfield J.F."/>
        </authorList>
    </citation>
    <scope>NUCLEOTIDE SEQUENCE [LARGE SCALE GENOMIC DNA]</scope>
</reference>
<name>A0A1G2LBN9_9BACT</name>
<dbReference type="STRING" id="1802281.A3A44_01155"/>
<organism evidence="1 2">
    <name type="scientific">Candidatus Sungbacteria bacterium RIFCSPLOWO2_01_FULL_60_25</name>
    <dbReference type="NCBI Taxonomy" id="1802281"/>
    <lineage>
        <taxon>Bacteria</taxon>
        <taxon>Candidatus Sungiibacteriota</taxon>
    </lineage>
</organism>
<proteinExistence type="predicted"/>
<protein>
    <recommendedName>
        <fullName evidence="3">DUF2283 domain-containing protein</fullName>
    </recommendedName>
</protein>
<gene>
    <name evidence="1" type="ORF">A3A44_01155</name>
</gene>
<evidence type="ECO:0000313" key="2">
    <source>
        <dbReference type="Proteomes" id="UP000178977"/>
    </source>
</evidence>
<evidence type="ECO:0008006" key="3">
    <source>
        <dbReference type="Google" id="ProtNLM"/>
    </source>
</evidence>